<feature type="compositionally biased region" description="Low complexity" evidence="3">
    <location>
        <begin position="1548"/>
        <end position="1562"/>
    </location>
</feature>
<feature type="domain" description="C2" evidence="4">
    <location>
        <begin position="1558"/>
        <end position="1683"/>
    </location>
</feature>
<dbReference type="Proteomes" id="UP001189429">
    <property type="component" value="Unassembled WGS sequence"/>
</dbReference>
<feature type="compositionally biased region" description="Low complexity" evidence="3">
    <location>
        <begin position="1313"/>
        <end position="1328"/>
    </location>
</feature>
<dbReference type="PROSITE" id="PS50004">
    <property type="entry name" value="C2"/>
    <property type="match status" value="4"/>
</dbReference>
<feature type="compositionally biased region" description="Polar residues" evidence="3">
    <location>
        <begin position="1255"/>
        <end position="1273"/>
    </location>
</feature>
<dbReference type="Pfam" id="PF00168">
    <property type="entry name" value="C2"/>
    <property type="match status" value="5"/>
</dbReference>
<feature type="compositionally biased region" description="Low complexity" evidence="3">
    <location>
        <begin position="1458"/>
        <end position="1484"/>
    </location>
</feature>
<sequence>MFGDVSDPYVVVRVGAEHFRTPSIDNDLDPVWDRGNEFSFTVDPSPQLLLQLEVMNANVFRDDLLGSTSLALGSLPPGQPTRRRVKLDGCPAGELEFEVQLGGASYAWTAGRATAQGSGPKLEYQLGPEVRQPRSWALALEGVRVLELTRRTWAAPLCGRMLAASGADVVRVAFGEEAEAVRKKSGGVLRPQPDAHRASADRAKSSSAPRVLHAGKRQAPHHPGDEQEMAHLRAELLPGCDLLLTDLPADELDQMQLGFRPLREQFPGMIYAHVSSIGILADSGQRGVEDSGAFYCLTGLAEQLGHFLGPAGFAAATAAPAMFGVLCLAVMRRRCGTPGDRVELSLFRTGRWCTAVGACTKWARPPQVDSRFGAWAPLGAQPAPAVPFDVEGAALLQPGEGARRAAALEPMHLRWRDCDPALRFPPPQAGSPLASELPLSRVSVIEISDEYHVSAAALGSMLADLGAQVTKVERASRPDPWKRTCPALYHDLNSKKAVQDLDFTTVPGQAAVYRTLADTTALVTNLPAQALEAWGLGVERLREMFPHLVVVQVSTWGRDARALAKEAADARKGGQEVHAFWEASGLAARCFNNLGMPPGLSELATSLHALGGACLALLRQQRTGSGQLVHVGRHQAALFSRDVAELQPPAPLASPLLSLQDGRYMRLLGRGHSAHDAWALLHATGQRGSLWDHVGGSHERARAHLGAHSEEDLRRQREELVAGAARFAYDDLAKAFLSKGIDWFVEELRPVDAEALHKARAAQAEDLKERHRAAVEKVLRVAEGIAELEERMREAVASQQRQLREGVRRTEEGLRLEAEKREKIALHEQNINLLRQQHQQGIPPIVTVTLVGAQYLHAVNTERPNSYCVCEVPGKPFTQFRSRTVAGSPSPEWHDCATLRGYLNGDRLSFRVFHTDPDASAQASRHANMLCIRINGAHNLKNTETGFMSGVSDPYVIARIGSVEKRTPTIENNLNPVWTHDHEFEFELEGTSPTLLLMVMNENVGQMMEGYRADDCIGRCEINPLELPKKQWTHKEEHLEDGDGGVLEFEVFYSPPVQEHDELLGAVELDHPTFAFGYSGTLSLYGAHGDTGSKLHVAVDVAPAQPGTMPTRDAGIPPAPQSQPGSRPGSVAPAGTPPPPQLQPGSSPAGSLARAALSPAQSHGSPAGAPSDFGVGAPSQRGAPWHPAGGGLPEQGRPPGTLQRVDSRASSHYPHSYHAPSVAASDLAGRGPPVQHGATWHPAGGGIPEDERLSGSPQTWNPGQDPMLTQYSRAMSDVATQDPMLTRYDRAMSDVDSVMTSPPDRQRQRSARHGAAPPRAPGGAASSRPPRRPDRAAAEPPGRQLEASGRHGMMPPGPHSAPPIAGYQAQSSTWGPPSPSRSYGNSLPPPAPMLSPAAATHSRGSVGSHGTLAPLAAAPGPTGGYGGQTPARGRHPSGPTPGAFSAYPAASDVGSHGRGSPPGSALPAAGPAPRPCSSRGSAPPGAAPPAGPSYSRGSEHGFAPPAAGPPAPGPCSSQGSLQHYPGAYGTLSGTQGTPAGAPLPGPPAACGGPRGPDGSPSPAQAVDIRPGDAEAAPSLVTVWIRGARNLRNLDTGIMGDLSDPYVAVSVGKSQEQKTPTINNNLNPAWSSGNQFTFPVTLEDPVLRLRVMNHNYTKDQSLGEAEVDLRVMQYGRVCQFREPLREGQGAELEFDVEFRPTEYFLTVLESTSKLYLRVNGALGLKNTDTGLYNPVTGTRDLSDPYVVATVGRQQHKTPTIDDTLDPVWESFNSFTFSVGDDEHELRLEVFNENNSMRRDDSIGFFVLDLRYIPHNVWVPHREKLQAAPGELEFDVYFGPTEYYSLSCQLAQAKAEQARCAAEATRLSKEVQMAEYANEWLEDIEGMTKMPLSIVEKDWEHACGGRNLVIPAWIAVTSAQVQSLERRRSQHPQRVSLFPEAEASGRPPPRLRVRILGAFDLSAASGDQPSAYCVCE</sequence>
<feature type="region of interest" description="Disordered" evidence="3">
    <location>
        <begin position="182"/>
        <end position="226"/>
    </location>
</feature>
<reference evidence="5" key="1">
    <citation type="submission" date="2023-10" db="EMBL/GenBank/DDBJ databases">
        <authorList>
            <person name="Chen Y."/>
            <person name="Shah S."/>
            <person name="Dougan E. K."/>
            <person name="Thang M."/>
            <person name="Chan C."/>
        </authorList>
    </citation>
    <scope>NUCLEOTIDE SEQUENCE [LARGE SCALE GENOMIC DNA]</scope>
</reference>
<dbReference type="SUPFAM" id="SSF49562">
    <property type="entry name" value="C2 domain (Calcium/lipid-binding domain, CaLB)"/>
    <property type="match status" value="5"/>
</dbReference>
<feature type="coiled-coil region" evidence="2">
    <location>
        <begin position="785"/>
        <end position="837"/>
    </location>
</feature>
<dbReference type="InterPro" id="IPR003673">
    <property type="entry name" value="CoA-Trfase_fam_III"/>
</dbReference>
<name>A0ABN9QKV0_9DINO</name>
<comment type="similarity">
    <text evidence="1">Belongs to the CoA-transferase III family.</text>
</comment>
<dbReference type="EMBL" id="CAUYUJ010003556">
    <property type="protein sequence ID" value="CAK0805784.1"/>
    <property type="molecule type" value="Genomic_DNA"/>
</dbReference>
<comment type="caution">
    <text evidence="5">The sequence shown here is derived from an EMBL/GenBank/DDBJ whole genome shotgun (WGS) entry which is preliminary data.</text>
</comment>
<keyword evidence="2" id="KW-0175">Coiled coil</keyword>
<feature type="domain" description="C2" evidence="4">
    <location>
        <begin position="1"/>
        <end position="85"/>
    </location>
</feature>
<dbReference type="PANTHER" id="PTHR45761">
    <property type="entry name" value="EXTENDED SYNAPTOTAGMIN-LIKE PROTEIN 2, ISOFORM C"/>
    <property type="match status" value="1"/>
</dbReference>
<proteinExistence type="inferred from homology"/>
<feature type="domain" description="C2" evidence="4">
    <location>
        <begin position="911"/>
        <end position="1037"/>
    </location>
</feature>
<feature type="compositionally biased region" description="Low complexity" evidence="3">
    <location>
        <begin position="1410"/>
        <end position="1420"/>
    </location>
</feature>
<dbReference type="Gene3D" id="3.40.50.10540">
    <property type="entry name" value="Crotonobetainyl-coa:carnitine coa-transferase, domain 1"/>
    <property type="match status" value="2"/>
</dbReference>
<evidence type="ECO:0000256" key="2">
    <source>
        <dbReference type="SAM" id="Coils"/>
    </source>
</evidence>
<organism evidence="5 6">
    <name type="scientific">Prorocentrum cordatum</name>
    <dbReference type="NCBI Taxonomy" id="2364126"/>
    <lineage>
        <taxon>Eukaryota</taxon>
        <taxon>Sar</taxon>
        <taxon>Alveolata</taxon>
        <taxon>Dinophyceae</taxon>
        <taxon>Prorocentrales</taxon>
        <taxon>Prorocentraceae</taxon>
        <taxon>Prorocentrum</taxon>
    </lineage>
</organism>
<feature type="non-terminal residue" evidence="5">
    <location>
        <position position="1974"/>
    </location>
</feature>
<dbReference type="Gene3D" id="2.60.40.150">
    <property type="entry name" value="C2 domain"/>
    <property type="match status" value="4"/>
</dbReference>
<feature type="compositionally biased region" description="Basic and acidic residues" evidence="3">
    <location>
        <begin position="193"/>
        <end position="204"/>
    </location>
</feature>
<feature type="region of interest" description="Disordered" evidence="3">
    <location>
        <begin position="1104"/>
        <end position="1568"/>
    </location>
</feature>
<dbReference type="PANTHER" id="PTHR45761:SF1">
    <property type="entry name" value="EXTENDED SYNAPTOTAGMIN-LIKE PROTEIN 2, ISOFORM C"/>
    <property type="match status" value="1"/>
</dbReference>
<dbReference type="InterPro" id="IPR000008">
    <property type="entry name" value="C2_dom"/>
</dbReference>
<dbReference type="SUPFAM" id="SSF89796">
    <property type="entry name" value="CoA-transferase family III (CaiB/BaiF)"/>
    <property type="match status" value="2"/>
</dbReference>
<accession>A0ABN9QKV0</accession>
<feature type="domain" description="C2" evidence="4">
    <location>
        <begin position="1687"/>
        <end position="1821"/>
    </location>
</feature>
<keyword evidence="6" id="KW-1185">Reference proteome</keyword>
<dbReference type="SMART" id="SM00239">
    <property type="entry name" value="C2"/>
    <property type="match status" value="5"/>
</dbReference>
<gene>
    <name evidence="5" type="ORF">PCOR1329_LOCUS12212</name>
</gene>
<dbReference type="InterPro" id="IPR023606">
    <property type="entry name" value="CoA-Trfase_III_dom_1_sf"/>
</dbReference>
<protein>
    <recommendedName>
        <fullName evidence="4">C2 domain-containing protein</fullName>
    </recommendedName>
</protein>
<feature type="compositionally biased region" description="Low complexity" evidence="3">
    <location>
        <begin position="1210"/>
        <end position="1221"/>
    </location>
</feature>
<evidence type="ECO:0000259" key="4">
    <source>
        <dbReference type="PROSITE" id="PS50004"/>
    </source>
</evidence>
<evidence type="ECO:0000313" key="5">
    <source>
        <dbReference type="EMBL" id="CAK0805784.1"/>
    </source>
</evidence>
<feature type="compositionally biased region" description="Polar residues" evidence="3">
    <location>
        <begin position="1368"/>
        <end position="1385"/>
    </location>
</feature>
<dbReference type="CDD" id="cd00030">
    <property type="entry name" value="C2"/>
    <property type="match status" value="4"/>
</dbReference>
<evidence type="ECO:0000256" key="1">
    <source>
        <dbReference type="ARBA" id="ARBA00008383"/>
    </source>
</evidence>
<evidence type="ECO:0000313" key="6">
    <source>
        <dbReference type="Proteomes" id="UP001189429"/>
    </source>
</evidence>
<dbReference type="InterPro" id="IPR035892">
    <property type="entry name" value="C2_domain_sf"/>
</dbReference>
<dbReference type="Pfam" id="PF02515">
    <property type="entry name" value="CoA_transf_3"/>
    <property type="match status" value="2"/>
</dbReference>
<dbReference type="InterPro" id="IPR051634">
    <property type="entry name" value="Extended_Synaptotagmin"/>
</dbReference>
<evidence type="ECO:0000256" key="3">
    <source>
        <dbReference type="SAM" id="MobiDB-lite"/>
    </source>
</evidence>